<dbReference type="STRING" id="98765.A0A2R6NWP2"/>
<feature type="compositionally biased region" description="Low complexity" evidence="1">
    <location>
        <begin position="196"/>
        <end position="233"/>
    </location>
</feature>
<feature type="region of interest" description="Disordered" evidence="1">
    <location>
        <begin position="136"/>
        <end position="162"/>
    </location>
</feature>
<proteinExistence type="predicted"/>
<evidence type="ECO:0000313" key="2">
    <source>
        <dbReference type="EMBL" id="PSR78309.1"/>
    </source>
</evidence>
<keyword evidence="3" id="KW-1185">Reference proteome</keyword>
<gene>
    <name evidence="2" type="ORF">PHLCEN_2v7431</name>
</gene>
<feature type="region of interest" description="Disordered" evidence="1">
    <location>
        <begin position="192"/>
        <end position="370"/>
    </location>
</feature>
<protein>
    <submittedName>
        <fullName evidence="2">Uncharacterized protein</fullName>
    </submittedName>
</protein>
<dbReference type="EMBL" id="MLYV02000750">
    <property type="protein sequence ID" value="PSR78309.1"/>
    <property type="molecule type" value="Genomic_DNA"/>
</dbReference>
<sequence length="492" mass="52628">MSTQSTLNSVLAGGSEADISLEVHARTLSSRITDKSTWMEDLDQISKGVEGLFSVEEGGSSGDGQVEEAVSQSLPASSSLSTVADRITRNHLRRPSLDINDATLHFSNHDRSDLVAPPPRALTMYVDSLDDPDTIPIPSTLGIRSSSRLPTTPLPSETSIMSRRPLLLQGTVSESEVPKRALDVLSSYATMRERSTTGSSSNSNSRTASPSSSYRTRPRSGSASTSTTTTVTTRKTRSPLVERSRSPSHSPSRSVRRTWDTPPIIELPSASDSSSSEDMHVDRTLTSLRTILQNNPPPQPKEVPKPSFLKPPTVVPIADTSHATASVSRLFTKPRHSSSTRAPSPPRVSAMKGKSGRSAPPTPISPSLSLSSSWISVSDAMGIGSRVGSGRNTPNRVSFAELPDNGRDKDSPSSSRIRSRSRSRSRKGKGKARGDESGSEDGSGKWWTWLLGPAPASGPAAPTYVRQEERVARGSAWGPRPGFAGSIEEWGV</sequence>
<dbReference type="OrthoDB" id="3254377at2759"/>
<evidence type="ECO:0000256" key="1">
    <source>
        <dbReference type="SAM" id="MobiDB-lite"/>
    </source>
</evidence>
<feature type="compositionally biased region" description="Low complexity" evidence="1">
    <location>
        <begin position="144"/>
        <end position="159"/>
    </location>
</feature>
<reference evidence="2 3" key="1">
    <citation type="submission" date="2018-02" db="EMBL/GenBank/DDBJ databases">
        <title>Genome sequence of the basidiomycete white-rot fungus Phlebia centrifuga.</title>
        <authorList>
            <person name="Granchi Z."/>
            <person name="Peng M."/>
            <person name="de Vries R.P."/>
            <person name="Hilden K."/>
            <person name="Makela M.R."/>
            <person name="Grigoriev I."/>
            <person name="Riley R."/>
        </authorList>
    </citation>
    <scope>NUCLEOTIDE SEQUENCE [LARGE SCALE GENOMIC DNA]</scope>
    <source>
        <strain evidence="2 3">FBCC195</strain>
    </source>
</reference>
<name>A0A2R6NWP2_9APHY</name>
<comment type="caution">
    <text evidence="2">The sequence shown here is derived from an EMBL/GenBank/DDBJ whole genome shotgun (WGS) entry which is preliminary data.</text>
</comment>
<accession>A0A2R6NWP2</accession>
<organism evidence="2 3">
    <name type="scientific">Hermanssonia centrifuga</name>
    <dbReference type="NCBI Taxonomy" id="98765"/>
    <lineage>
        <taxon>Eukaryota</taxon>
        <taxon>Fungi</taxon>
        <taxon>Dikarya</taxon>
        <taxon>Basidiomycota</taxon>
        <taxon>Agaricomycotina</taxon>
        <taxon>Agaricomycetes</taxon>
        <taxon>Polyporales</taxon>
        <taxon>Meruliaceae</taxon>
        <taxon>Hermanssonia</taxon>
    </lineage>
</organism>
<feature type="compositionally biased region" description="Basic residues" evidence="1">
    <location>
        <begin position="417"/>
        <end position="431"/>
    </location>
</feature>
<dbReference type="Proteomes" id="UP000186601">
    <property type="component" value="Unassembled WGS sequence"/>
</dbReference>
<feature type="region of interest" description="Disordered" evidence="1">
    <location>
        <begin position="385"/>
        <end position="452"/>
    </location>
</feature>
<feature type="region of interest" description="Disordered" evidence="1">
    <location>
        <begin position="472"/>
        <end position="492"/>
    </location>
</feature>
<dbReference type="AlphaFoldDB" id="A0A2R6NWP2"/>
<evidence type="ECO:0000313" key="3">
    <source>
        <dbReference type="Proteomes" id="UP000186601"/>
    </source>
</evidence>